<gene>
    <name evidence="2" type="ORF">Metal_3251</name>
</gene>
<protein>
    <recommendedName>
        <fullName evidence="4">Lipase</fullName>
    </recommendedName>
</protein>
<proteinExistence type="predicted"/>
<keyword evidence="1" id="KW-0472">Membrane</keyword>
<dbReference type="Pfam" id="PF14333">
    <property type="entry name" value="DUF4389"/>
    <property type="match status" value="1"/>
</dbReference>
<keyword evidence="1" id="KW-0812">Transmembrane</keyword>
<keyword evidence="3" id="KW-1185">Reference proteome</keyword>
<reference evidence="2 3" key="1">
    <citation type="journal article" date="2013" name="Genome Announc.">
        <title>Genome Sequence of the Obligate Gammaproteobacterial Methanotroph Methylomicrobium album Strain BG8.</title>
        <authorList>
            <person name="Kits K.D."/>
            <person name="Kalyuzhnaya M.G."/>
            <person name="Klotz M.G."/>
            <person name="Jetten M.S."/>
            <person name="Op den Camp H.J."/>
            <person name="Vuilleumier S."/>
            <person name="Bringel F."/>
            <person name="Dispirito A.A."/>
            <person name="Murrell J.C."/>
            <person name="Bruce D."/>
            <person name="Cheng J.F."/>
            <person name="Copeland A."/>
            <person name="Goodwin L."/>
            <person name="Hauser L."/>
            <person name="Lajus A."/>
            <person name="Land M.L."/>
            <person name="Lapidus A."/>
            <person name="Lucas S."/>
            <person name="Medigue C."/>
            <person name="Pitluck S."/>
            <person name="Woyke T."/>
            <person name="Zeytun A."/>
            <person name="Stein L.Y."/>
        </authorList>
    </citation>
    <scope>NUCLEOTIDE SEQUENCE [LARGE SCALE GENOMIC DNA]</scope>
    <source>
        <strain evidence="2 3">BG8</strain>
    </source>
</reference>
<dbReference type="eggNOG" id="ENOG50332F0">
    <property type="taxonomic scope" value="Bacteria"/>
</dbReference>
<evidence type="ECO:0008006" key="4">
    <source>
        <dbReference type="Google" id="ProtNLM"/>
    </source>
</evidence>
<dbReference type="HOGENOM" id="CLU_147995_1_1_6"/>
<dbReference type="STRING" id="686340.Metal_3251"/>
<organism evidence="2 3">
    <name type="scientific">Methylomicrobium album BG8</name>
    <dbReference type="NCBI Taxonomy" id="686340"/>
    <lineage>
        <taxon>Bacteria</taxon>
        <taxon>Pseudomonadati</taxon>
        <taxon>Pseudomonadota</taxon>
        <taxon>Gammaproteobacteria</taxon>
        <taxon>Methylococcales</taxon>
        <taxon>Methylococcaceae</taxon>
        <taxon>Methylomicrobium</taxon>
    </lineage>
</organism>
<dbReference type="InterPro" id="IPR025498">
    <property type="entry name" value="DUF4389"/>
</dbReference>
<feature type="transmembrane region" description="Helical" evidence="1">
    <location>
        <begin position="18"/>
        <end position="44"/>
    </location>
</feature>
<dbReference type="EMBL" id="CM001475">
    <property type="protein sequence ID" value="EIC30921.1"/>
    <property type="molecule type" value="Genomic_DNA"/>
</dbReference>
<dbReference type="AlphaFoldDB" id="H8GPH5"/>
<evidence type="ECO:0000313" key="3">
    <source>
        <dbReference type="Proteomes" id="UP000005090"/>
    </source>
</evidence>
<dbReference type="Proteomes" id="UP000005090">
    <property type="component" value="Chromosome"/>
</dbReference>
<evidence type="ECO:0000313" key="2">
    <source>
        <dbReference type="EMBL" id="EIC30921.1"/>
    </source>
</evidence>
<feature type="transmembrane region" description="Helical" evidence="1">
    <location>
        <begin position="56"/>
        <end position="76"/>
    </location>
</feature>
<dbReference type="RefSeq" id="WP_005373858.1">
    <property type="nucleotide sequence ID" value="NZ_CM001475.1"/>
</dbReference>
<accession>H8GPH5</accession>
<keyword evidence="1" id="KW-1133">Transmembrane helix</keyword>
<name>H8GPH5_METAL</name>
<sequence length="99" mass="11414">MDEQINYNLTNIDAWKRIFFMLIFAAIGGLVRMLLWAVILLQVASTLLTGKANKNILNLGRSLSVYTYHILLFMTFNTEALPFPFSDWNQTAELKMPEK</sequence>
<evidence type="ECO:0000256" key="1">
    <source>
        <dbReference type="SAM" id="Phobius"/>
    </source>
</evidence>